<evidence type="ECO:0000313" key="5">
    <source>
        <dbReference type="Proteomes" id="UP001165275"/>
    </source>
</evidence>
<dbReference type="CDD" id="cd00060">
    <property type="entry name" value="FHA"/>
    <property type="match status" value="1"/>
</dbReference>
<gene>
    <name evidence="4" type="primary">tagH</name>
    <name evidence="4" type="ORF">KAJ71_08995</name>
</gene>
<evidence type="ECO:0000259" key="3">
    <source>
        <dbReference type="Pfam" id="PF20232"/>
    </source>
</evidence>
<name>A0ABT0KAU1_9GAMM</name>
<feature type="domain" description="Type VI secretion system FHA" evidence="3">
    <location>
        <begin position="401"/>
        <end position="579"/>
    </location>
</feature>
<evidence type="ECO:0000256" key="1">
    <source>
        <dbReference type="SAM" id="MobiDB-lite"/>
    </source>
</evidence>
<dbReference type="Pfam" id="PF00498">
    <property type="entry name" value="FHA"/>
    <property type="match status" value="1"/>
</dbReference>
<feature type="region of interest" description="Disordered" evidence="1">
    <location>
        <begin position="328"/>
        <end position="365"/>
    </location>
</feature>
<feature type="domain" description="FHA" evidence="2">
    <location>
        <begin position="27"/>
        <end position="94"/>
    </location>
</feature>
<feature type="region of interest" description="Disordered" evidence="1">
    <location>
        <begin position="267"/>
        <end position="286"/>
    </location>
</feature>
<dbReference type="EMBL" id="JAGQDC010000005">
    <property type="protein sequence ID" value="MCL1029159.1"/>
    <property type="molecule type" value="Genomic_DNA"/>
</dbReference>
<feature type="compositionally biased region" description="Polar residues" evidence="1">
    <location>
        <begin position="336"/>
        <end position="356"/>
    </location>
</feature>
<protein>
    <submittedName>
        <fullName evidence="4">Type VI secretion system-associated FHA domain protein TagH</fullName>
    </submittedName>
</protein>
<sequence length="596" mass="64744">MRFSIVKNKNGQVPPQNSCDFLPPGGTIGRSVDNNLVLPDEERAISRLQAIVHISAEGECRITNRGNVTSIQLNDIPLECGRQVELQDGDILGIDDYQIQVNSLQQSAAPTPIPAPASSVTCAIDVEPEPTVAPPAKQQNVETVPNEIWDSLIQEFTPQETAPVQATYNDNHHPLLEEPRVELNPSNPLEQLTNSIGLHHLQPRQTDPATLFNSDTTLSRDHILADTTPSALLAESSVVTHTPEPAPSTENNSDDQELDPLALFGAASSPVTPSVQNNNDPLGLMTSSAEPLTEVSVSSAPELPISTPQPILANAPKQQAIISSQAPEAPPLHQQIPESTPITEPQSPKAQAQVTPAPSLARSGNRLGIDPVAYSAVPPQNSVPASKSEMLEGPLLNALLQGLGLDDLQTQPQFDEQQLHQAGRLLSLFSQGTVALLSSRSIIKRNLHTQDTTMILDDANNPFKLLPSGKTVLMQMFGSKMPGFMPPEQSVRDALIDLQAHQLGMIAGIQALISAMLESFNPEYLEKKAHHEGVMPRLTLPTRRKAALWDYFIRNHQKTAAELEDDFHTMFGEAFLRAYGLEINQYKDSQTKPGDQ</sequence>
<proteinExistence type="predicted"/>
<feature type="compositionally biased region" description="Polar residues" evidence="1">
    <location>
        <begin position="269"/>
        <end position="286"/>
    </location>
</feature>
<dbReference type="SUPFAM" id="SSF49879">
    <property type="entry name" value="SMAD/FHA domain"/>
    <property type="match status" value="1"/>
</dbReference>
<evidence type="ECO:0000259" key="2">
    <source>
        <dbReference type="Pfam" id="PF00498"/>
    </source>
</evidence>
<dbReference type="Pfam" id="PF20232">
    <property type="entry name" value="T6SS_FHA_C"/>
    <property type="match status" value="1"/>
</dbReference>
<dbReference type="InterPro" id="IPR000253">
    <property type="entry name" value="FHA_dom"/>
</dbReference>
<comment type="caution">
    <text evidence="4">The sequence shown here is derived from an EMBL/GenBank/DDBJ whole genome shotgun (WGS) entry which is preliminary data.</text>
</comment>
<dbReference type="Gene3D" id="2.60.200.20">
    <property type="match status" value="1"/>
</dbReference>
<accession>A0ABT0KAU1</accession>
<dbReference type="Proteomes" id="UP001165275">
    <property type="component" value="Unassembled WGS sequence"/>
</dbReference>
<evidence type="ECO:0000313" key="4">
    <source>
        <dbReference type="EMBL" id="MCL1029159.1"/>
    </source>
</evidence>
<organism evidence="4 5">
    <name type="scientific">Serratia silvae</name>
    <dbReference type="NCBI Taxonomy" id="2824122"/>
    <lineage>
        <taxon>Bacteria</taxon>
        <taxon>Pseudomonadati</taxon>
        <taxon>Pseudomonadota</taxon>
        <taxon>Gammaproteobacteria</taxon>
        <taxon>Enterobacterales</taxon>
        <taxon>Yersiniaceae</taxon>
        <taxon>Serratia</taxon>
    </lineage>
</organism>
<dbReference type="InterPro" id="IPR008984">
    <property type="entry name" value="SMAD_FHA_dom_sf"/>
</dbReference>
<keyword evidence="5" id="KW-1185">Reference proteome</keyword>
<reference evidence="4" key="1">
    <citation type="submission" date="2021-04" db="EMBL/GenBank/DDBJ databases">
        <title>Genome sequence of Serratia sp. arafor3.</title>
        <authorList>
            <person name="Besaury L."/>
        </authorList>
    </citation>
    <scope>NUCLEOTIDE SEQUENCE</scope>
    <source>
        <strain evidence="4">Arafor3</strain>
    </source>
</reference>
<dbReference type="NCBIfam" id="TIGR03354">
    <property type="entry name" value="VI_FHA"/>
    <property type="match status" value="1"/>
</dbReference>
<dbReference type="RefSeq" id="WP_248945407.1">
    <property type="nucleotide sequence ID" value="NZ_CBCSGY010000070.1"/>
</dbReference>
<dbReference type="InterPro" id="IPR017735">
    <property type="entry name" value="T6SS_FHA"/>
</dbReference>
<dbReference type="InterPro" id="IPR046883">
    <property type="entry name" value="T6SS_FHA_C"/>
</dbReference>